<reference evidence="3" key="2">
    <citation type="submission" date="2012-08" db="EMBL/GenBank/DDBJ databases">
        <title>Whole-genome sequence of Nocardiopsis alba strain ATCC BAA-2165 associated with honeybees.</title>
        <authorList>
            <person name="Qiao J."/>
            <person name="Chen L."/>
            <person name="Li Y."/>
            <person name="Wang J."/>
            <person name="Zhang W."/>
            <person name="Chen S."/>
        </authorList>
    </citation>
    <scope>NUCLEOTIDE SEQUENCE [LARGE SCALE GENOMIC DNA]</scope>
    <source>
        <strain evidence="3">ATCC BAA-2165 / BE74</strain>
    </source>
</reference>
<dbReference type="EMBL" id="CP003788">
    <property type="protein sequence ID" value="AFR06272.1"/>
    <property type="molecule type" value="Genomic_DNA"/>
</dbReference>
<evidence type="ECO:0000313" key="3">
    <source>
        <dbReference type="Proteomes" id="UP000003779"/>
    </source>
</evidence>
<protein>
    <submittedName>
        <fullName evidence="2">Uncharacterized protein</fullName>
    </submittedName>
</protein>
<dbReference type="AlphaFoldDB" id="J7L736"/>
<dbReference type="Proteomes" id="UP000003779">
    <property type="component" value="Chromosome"/>
</dbReference>
<proteinExistence type="predicted"/>
<dbReference type="KEGG" id="nal:B005_1359"/>
<feature type="region of interest" description="Disordered" evidence="1">
    <location>
        <begin position="14"/>
        <end position="41"/>
    </location>
</feature>
<name>J7L736_NOCAA</name>
<accession>J7L736</accession>
<sequence>MGLPSGVRFVRFFGGVGDGLPADPRSDTGRSGPDPARVNPE</sequence>
<evidence type="ECO:0000313" key="2">
    <source>
        <dbReference type="EMBL" id="AFR06272.1"/>
    </source>
</evidence>
<evidence type="ECO:0000256" key="1">
    <source>
        <dbReference type="SAM" id="MobiDB-lite"/>
    </source>
</evidence>
<organism evidence="2 3">
    <name type="scientific">Nocardiopsis alba (strain ATCC BAA-2165 / BE74)</name>
    <dbReference type="NCBI Taxonomy" id="1205910"/>
    <lineage>
        <taxon>Bacteria</taxon>
        <taxon>Bacillati</taxon>
        <taxon>Actinomycetota</taxon>
        <taxon>Actinomycetes</taxon>
        <taxon>Streptosporangiales</taxon>
        <taxon>Nocardiopsidaceae</taxon>
        <taxon>Nocardiopsis</taxon>
    </lineage>
</organism>
<gene>
    <name evidence="2" type="ordered locus">B005_1359</name>
</gene>
<reference evidence="2 3" key="1">
    <citation type="journal article" date="2012" name="J. Bacteriol.">
        <title>Whole-Genome Sequence of Nocardiopsis alba Strain ATCC BAA-2165, Associated with Honeybees.</title>
        <authorList>
            <person name="Qiao J."/>
            <person name="Chen L."/>
            <person name="Li Y."/>
            <person name="Wang J."/>
            <person name="Zhang W."/>
            <person name="Chen S."/>
        </authorList>
    </citation>
    <scope>NUCLEOTIDE SEQUENCE [LARGE SCALE GENOMIC DNA]</scope>
    <source>
        <strain evidence="3">ATCC BAA-2165 / BE74</strain>
    </source>
</reference>
<dbReference type="HOGENOM" id="CLU_3273439_0_0_11"/>